<dbReference type="InterPro" id="IPR005234">
    <property type="entry name" value="ScpB_csome_segregation"/>
</dbReference>
<keyword evidence="4" id="KW-0131">Cell cycle</keyword>
<evidence type="ECO:0000313" key="6">
    <source>
        <dbReference type="EMBL" id="GJA65364.1"/>
    </source>
</evidence>
<protein>
    <submittedName>
        <fullName evidence="7">SMC-Scp complex subunit ScpB</fullName>
    </submittedName>
    <submittedName>
        <fullName evidence="6">Segregation and condensation protein B</fullName>
    </submittedName>
</protein>
<dbReference type="EMBL" id="BPNN01000088">
    <property type="protein sequence ID" value="GJA65364.1"/>
    <property type="molecule type" value="Genomic_DNA"/>
</dbReference>
<sequence>MALPAERLKTLIEAAIFVAGRPLTVSEIKGSVLSDYPVTGRYVQLLLAELRQDYSERGVELKEVASGWRFQARQEYAEELSRLWSERAPRYSRAVMETLTLIAYRQPITRAEIEAIRGVAVSSQIVNTLKERGWVRSIGHKEVAGRPELLATTREFLDYFNLQSLEQLPELDPDLQAPLSLMPGEGGDGQPLAGRAEHEHGGEANGAFPQEPRLSAMSAGSDQQSGKPDE</sequence>
<dbReference type="PANTHER" id="PTHR34298:SF2">
    <property type="entry name" value="SEGREGATION AND CONDENSATION PROTEIN B"/>
    <property type="match status" value="1"/>
</dbReference>
<dbReference type="InterPro" id="IPR036390">
    <property type="entry name" value="WH_DNA-bd_sf"/>
</dbReference>
<reference evidence="6" key="1">
    <citation type="submission" date="2021-07" db="EMBL/GenBank/DDBJ databases">
        <title>Draft genome sequence of carbapenem-resistant Aeromonas spp. in Japan.</title>
        <authorList>
            <person name="Maehana S."/>
            <person name="Suzuki M."/>
            <person name="Kitasato H."/>
        </authorList>
    </citation>
    <scope>NUCLEOTIDE SEQUENCE</scope>
    <source>
        <strain evidence="6">KAM351</strain>
    </source>
</reference>
<keyword evidence="1" id="KW-0963">Cytoplasm</keyword>
<feature type="region of interest" description="Disordered" evidence="5">
    <location>
        <begin position="175"/>
        <end position="230"/>
    </location>
</feature>
<evidence type="ECO:0000313" key="8">
    <source>
        <dbReference type="Proteomes" id="UP000886934"/>
    </source>
</evidence>
<dbReference type="InterPro" id="IPR036388">
    <property type="entry name" value="WH-like_DNA-bd_sf"/>
</dbReference>
<dbReference type="GO" id="GO:0051301">
    <property type="term" value="P:cell division"/>
    <property type="evidence" value="ECO:0007669"/>
    <property type="project" value="UniProtKB-KW"/>
</dbReference>
<reference evidence="7" key="2">
    <citation type="submission" date="2023-04" db="EMBL/GenBank/DDBJ databases">
        <title>Whole Genome Sequence of Multi-drug resistant Aeromonas caviae as a gut pathogen in newborn.</title>
        <authorList>
            <person name="Jadhav S.V."/>
            <person name="Saroj S.D."/>
            <person name="Saha U.B."/>
            <person name="Sen S."/>
            <person name="Kher A."/>
        </authorList>
    </citation>
    <scope>NUCLEOTIDE SEQUENCE</scope>
    <source>
        <strain evidence="7">SVJ23</strain>
    </source>
</reference>
<dbReference type="AlphaFoldDB" id="A0A3G9IR75"/>
<dbReference type="PANTHER" id="PTHR34298">
    <property type="entry name" value="SEGREGATION AND CONDENSATION PROTEIN B"/>
    <property type="match status" value="1"/>
</dbReference>
<organism evidence="6 8">
    <name type="scientific">Aeromonas caviae</name>
    <name type="common">Aeromonas punctata</name>
    <dbReference type="NCBI Taxonomy" id="648"/>
    <lineage>
        <taxon>Bacteria</taxon>
        <taxon>Pseudomonadati</taxon>
        <taxon>Pseudomonadota</taxon>
        <taxon>Gammaproteobacteria</taxon>
        <taxon>Aeromonadales</taxon>
        <taxon>Aeromonadaceae</taxon>
        <taxon>Aeromonas</taxon>
    </lineage>
</organism>
<keyword evidence="2" id="KW-0132">Cell division</keyword>
<keyword evidence="3" id="KW-0159">Chromosome partition</keyword>
<evidence type="ECO:0000256" key="5">
    <source>
        <dbReference type="SAM" id="MobiDB-lite"/>
    </source>
</evidence>
<evidence type="ECO:0000256" key="2">
    <source>
        <dbReference type="ARBA" id="ARBA00022618"/>
    </source>
</evidence>
<name>A0A3G9IR75_AERCA</name>
<dbReference type="Proteomes" id="UP001163285">
    <property type="component" value="Chromosome"/>
</dbReference>
<accession>A0A3G9IR75</accession>
<dbReference type="SUPFAM" id="SSF46785">
    <property type="entry name" value="Winged helix' DNA-binding domain"/>
    <property type="match status" value="2"/>
</dbReference>
<dbReference type="NCBIfam" id="TIGR00281">
    <property type="entry name" value="SMC-Scp complex subunit ScpB"/>
    <property type="match status" value="1"/>
</dbReference>
<dbReference type="Gene3D" id="1.10.10.10">
    <property type="entry name" value="Winged helix-like DNA-binding domain superfamily/Winged helix DNA-binding domain"/>
    <property type="match status" value="2"/>
</dbReference>
<evidence type="ECO:0000256" key="4">
    <source>
        <dbReference type="ARBA" id="ARBA00023306"/>
    </source>
</evidence>
<dbReference type="RefSeq" id="WP_125117356.1">
    <property type="nucleotide sequence ID" value="NZ_AP019195.1"/>
</dbReference>
<proteinExistence type="predicted"/>
<evidence type="ECO:0000256" key="3">
    <source>
        <dbReference type="ARBA" id="ARBA00022829"/>
    </source>
</evidence>
<dbReference type="Proteomes" id="UP000886934">
    <property type="component" value="Unassembled WGS sequence"/>
</dbReference>
<feature type="compositionally biased region" description="Polar residues" evidence="5">
    <location>
        <begin position="218"/>
        <end position="230"/>
    </location>
</feature>
<dbReference type="Pfam" id="PF04079">
    <property type="entry name" value="SMC_ScpB"/>
    <property type="match status" value="1"/>
</dbReference>
<evidence type="ECO:0000313" key="7">
    <source>
        <dbReference type="EMBL" id="UZC85613.2"/>
    </source>
</evidence>
<gene>
    <name evidence="6" type="primary">scpB</name>
    <name evidence="6" type="ORF">KAM351_39750</name>
    <name evidence="7" type="ORF">OJY61_17490</name>
</gene>
<dbReference type="GO" id="GO:0051304">
    <property type="term" value="P:chromosome separation"/>
    <property type="evidence" value="ECO:0007669"/>
    <property type="project" value="InterPro"/>
</dbReference>
<dbReference type="EMBL" id="CP110176">
    <property type="protein sequence ID" value="UZC85613.2"/>
    <property type="molecule type" value="Genomic_DNA"/>
</dbReference>
<evidence type="ECO:0000256" key="1">
    <source>
        <dbReference type="ARBA" id="ARBA00022490"/>
    </source>
</evidence>